<evidence type="ECO:0000256" key="6">
    <source>
        <dbReference type="ARBA" id="ARBA00022741"/>
    </source>
</evidence>
<evidence type="ECO:0000256" key="8">
    <source>
        <dbReference type="ARBA" id="ARBA00022840"/>
    </source>
</evidence>
<comment type="similarity">
    <text evidence="2">Belongs to the CpsD/CapB family.</text>
</comment>
<dbReference type="PANTHER" id="PTHR32309:SF13">
    <property type="entry name" value="FERRIC ENTEROBACTIN TRANSPORT PROTEIN FEPE"/>
    <property type="match status" value="1"/>
</dbReference>
<dbReference type="EMBL" id="FPKS01000009">
    <property type="protein sequence ID" value="SFZ75427.1"/>
    <property type="molecule type" value="Genomic_DNA"/>
</dbReference>
<comment type="pathway">
    <text evidence="1">Capsule biogenesis; capsule polysaccharide biosynthesis.</text>
</comment>
<dbReference type="PANTHER" id="PTHR32309">
    <property type="entry name" value="TYROSINE-PROTEIN KINASE"/>
    <property type="match status" value="1"/>
</dbReference>
<feature type="domain" description="AAA" evidence="14">
    <location>
        <begin position="61"/>
        <end position="180"/>
    </location>
</feature>
<dbReference type="Gene3D" id="3.40.50.300">
    <property type="entry name" value="P-loop containing nucleotide triphosphate hydrolases"/>
    <property type="match status" value="1"/>
</dbReference>
<dbReference type="RefSeq" id="WP_031367065.1">
    <property type="nucleotide sequence ID" value="NZ_FPKS01000009.1"/>
</dbReference>
<evidence type="ECO:0000313" key="16">
    <source>
        <dbReference type="Proteomes" id="UP000185655"/>
    </source>
</evidence>
<dbReference type="GO" id="GO:0042802">
    <property type="term" value="F:identical protein binding"/>
    <property type="evidence" value="ECO:0007669"/>
    <property type="project" value="UniProtKB-ARBA"/>
</dbReference>
<keyword evidence="7" id="KW-0418">Kinase</keyword>
<keyword evidence="6" id="KW-0547">Nucleotide-binding</keyword>
<proteinExistence type="inferred from homology"/>
<comment type="catalytic activity">
    <reaction evidence="13">
        <text>L-tyrosyl-[protein] + ATP = O-phospho-L-tyrosyl-[protein] + ADP + H(+)</text>
        <dbReference type="Rhea" id="RHEA:10596"/>
        <dbReference type="Rhea" id="RHEA-COMP:10136"/>
        <dbReference type="Rhea" id="RHEA-COMP:20101"/>
        <dbReference type="ChEBI" id="CHEBI:15378"/>
        <dbReference type="ChEBI" id="CHEBI:30616"/>
        <dbReference type="ChEBI" id="CHEBI:46858"/>
        <dbReference type="ChEBI" id="CHEBI:61978"/>
        <dbReference type="ChEBI" id="CHEBI:456216"/>
        <dbReference type="EC" id="2.7.10.2"/>
    </reaction>
</comment>
<dbReference type="InterPro" id="IPR027417">
    <property type="entry name" value="P-loop_NTPase"/>
</dbReference>
<evidence type="ECO:0000256" key="11">
    <source>
        <dbReference type="ARBA" id="ARBA00023169"/>
    </source>
</evidence>
<dbReference type="NCBIfam" id="TIGR01007">
    <property type="entry name" value="eps_fam"/>
    <property type="match status" value="1"/>
</dbReference>
<keyword evidence="8" id="KW-0067">ATP-binding</keyword>
<evidence type="ECO:0000256" key="3">
    <source>
        <dbReference type="ARBA" id="ARBA00011903"/>
    </source>
</evidence>
<dbReference type="UniPathway" id="UPA00934"/>
<dbReference type="InterPro" id="IPR025669">
    <property type="entry name" value="AAA_dom"/>
</dbReference>
<dbReference type="GO" id="GO:0005524">
    <property type="term" value="F:ATP binding"/>
    <property type="evidence" value="ECO:0007669"/>
    <property type="project" value="UniProtKB-KW"/>
</dbReference>
<name>A0A1K2HF96_9LACT</name>
<protein>
    <recommendedName>
        <fullName evidence="4">Tyrosine-protein kinase CpsD</fullName>
        <ecNumber evidence="3">2.7.10.2</ecNumber>
    </recommendedName>
</protein>
<keyword evidence="9" id="KW-0972">Capsule biogenesis/degradation</keyword>
<evidence type="ECO:0000256" key="1">
    <source>
        <dbReference type="ARBA" id="ARBA00005132"/>
    </source>
</evidence>
<dbReference type="FunFam" id="3.40.50.300:FF:000527">
    <property type="entry name" value="Tyrosine-protein kinase etk"/>
    <property type="match status" value="1"/>
</dbReference>
<evidence type="ECO:0000259" key="14">
    <source>
        <dbReference type="Pfam" id="PF13614"/>
    </source>
</evidence>
<dbReference type="EC" id="2.7.10.2" evidence="3"/>
<dbReference type="OrthoDB" id="9794577at2"/>
<dbReference type="GO" id="GO:0005886">
    <property type="term" value="C:plasma membrane"/>
    <property type="evidence" value="ECO:0007669"/>
    <property type="project" value="UniProtKB-ARBA"/>
</dbReference>
<evidence type="ECO:0000256" key="7">
    <source>
        <dbReference type="ARBA" id="ARBA00022777"/>
    </source>
</evidence>
<dbReference type="AlphaFoldDB" id="A0A1K2HF96"/>
<evidence type="ECO:0000313" key="15">
    <source>
        <dbReference type="EMBL" id="SFZ75427.1"/>
    </source>
</evidence>
<dbReference type="InterPro" id="IPR005702">
    <property type="entry name" value="Wzc-like_C"/>
</dbReference>
<gene>
    <name evidence="15" type="ORF">SAMN02746068_01552</name>
</gene>
<dbReference type="STRING" id="1122154.SAMN02746068_01552"/>
<dbReference type="Pfam" id="PF13614">
    <property type="entry name" value="AAA_31"/>
    <property type="match status" value="1"/>
</dbReference>
<dbReference type="Proteomes" id="UP000185655">
    <property type="component" value="Unassembled WGS sequence"/>
</dbReference>
<sequence>MGIFHKGKKDDKPNPVSLITMFNKRSVISEQCRTIRSNIRFSMVDKDLKSLVITSAGPKEGKSTVANNLAVVFADAGLKTLLVDADLRKPTADLTWALSRDEGLSNLLVDKTSNYENYVSKTKVEGLFVLTSGHVPPNPSELLGTERMQEILQTLTQNFDLVIFDTPPLTAVTDAQILASRTDGTILVVRERQRDKREIMLSKQLLDMAQANILGVVFNGTKASRDDYYYYGSKS</sequence>
<accession>A0A1K2HF96</accession>
<keyword evidence="5" id="KW-0808">Transferase</keyword>
<evidence type="ECO:0000256" key="2">
    <source>
        <dbReference type="ARBA" id="ARBA00007316"/>
    </source>
</evidence>
<dbReference type="SUPFAM" id="SSF52540">
    <property type="entry name" value="P-loop containing nucleoside triphosphate hydrolases"/>
    <property type="match status" value="1"/>
</dbReference>
<comment type="function">
    <text evidence="12">Involved in the regulation of capsular polysaccharide biosynthesis. Autophosphorylation of CpsD attenuates its activity and reduces the level of encapsulation. May be part of a complex that directs the coordinated polymerization and export to the cell surface of the capsular polysaccharide.</text>
</comment>
<dbReference type="GO" id="GO:0045227">
    <property type="term" value="P:capsule polysaccharide biosynthetic process"/>
    <property type="evidence" value="ECO:0007669"/>
    <property type="project" value="UniProtKB-UniPathway"/>
</dbReference>
<evidence type="ECO:0000256" key="9">
    <source>
        <dbReference type="ARBA" id="ARBA00022903"/>
    </source>
</evidence>
<evidence type="ECO:0000256" key="13">
    <source>
        <dbReference type="ARBA" id="ARBA00051245"/>
    </source>
</evidence>
<reference evidence="15 16" key="1">
    <citation type="submission" date="2016-11" db="EMBL/GenBank/DDBJ databases">
        <authorList>
            <person name="Jaros S."/>
            <person name="Januszkiewicz K."/>
            <person name="Wedrychowicz H."/>
        </authorList>
    </citation>
    <scope>NUCLEOTIDE SEQUENCE [LARGE SCALE GENOMIC DNA]</scope>
    <source>
        <strain evidence="15 16">DSM 22330</strain>
    </source>
</reference>
<dbReference type="GO" id="GO:0004715">
    <property type="term" value="F:non-membrane spanning protein tyrosine kinase activity"/>
    <property type="evidence" value="ECO:0007669"/>
    <property type="project" value="UniProtKB-EC"/>
</dbReference>
<dbReference type="CDD" id="cd05387">
    <property type="entry name" value="BY-kinase"/>
    <property type="match status" value="1"/>
</dbReference>
<evidence type="ECO:0000256" key="12">
    <source>
        <dbReference type="ARBA" id="ARBA00024964"/>
    </source>
</evidence>
<keyword evidence="11" id="KW-0270">Exopolysaccharide synthesis</keyword>
<evidence type="ECO:0000256" key="4">
    <source>
        <dbReference type="ARBA" id="ARBA00019200"/>
    </source>
</evidence>
<evidence type="ECO:0000256" key="10">
    <source>
        <dbReference type="ARBA" id="ARBA00023137"/>
    </source>
</evidence>
<organism evidence="15 16">
    <name type="scientific">Pseudolactococcus chungangensis CAU 28 = DSM 22330</name>
    <dbReference type="NCBI Taxonomy" id="1122154"/>
    <lineage>
        <taxon>Bacteria</taxon>
        <taxon>Bacillati</taxon>
        <taxon>Bacillota</taxon>
        <taxon>Bacilli</taxon>
        <taxon>Lactobacillales</taxon>
        <taxon>Streptococcaceae</taxon>
        <taxon>Pseudolactococcus</taxon>
    </lineage>
</organism>
<evidence type="ECO:0000256" key="5">
    <source>
        <dbReference type="ARBA" id="ARBA00022679"/>
    </source>
</evidence>
<dbReference type="InterPro" id="IPR050445">
    <property type="entry name" value="Bact_polysacc_biosynth/exp"/>
</dbReference>
<keyword evidence="10" id="KW-0829">Tyrosine-protein kinase</keyword>